<dbReference type="GO" id="GO:0005979">
    <property type="term" value="P:regulation of glycogen biosynthetic process"/>
    <property type="evidence" value="ECO:0007669"/>
    <property type="project" value="TreeGrafter"/>
</dbReference>
<dbReference type="InterPro" id="IPR038175">
    <property type="entry name" value="CBM21_dom_sf"/>
</dbReference>
<dbReference type="GO" id="GO:0000164">
    <property type="term" value="C:protein phosphatase type 1 complex"/>
    <property type="evidence" value="ECO:0007669"/>
    <property type="project" value="TreeGrafter"/>
</dbReference>
<feature type="domain" description="CBM21" evidence="2">
    <location>
        <begin position="161"/>
        <end position="264"/>
    </location>
</feature>
<dbReference type="InterPro" id="IPR005036">
    <property type="entry name" value="CBM21_dom"/>
</dbReference>
<keyword evidence="3" id="KW-1185">Reference proteome</keyword>
<dbReference type="KEGG" id="snh:120027740"/>
<dbReference type="GeneID" id="120027740"/>
<feature type="region of interest" description="Disordered" evidence="1">
    <location>
        <begin position="1"/>
        <end position="38"/>
    </location>
</feature>
<dbReference type="GO" id="GO:2001069">
    <property type="term" value="F:glycogen binding"/>
    <property type="evidence" value="ECO:0007669"/>
    <property type="project" value="TreeGrafter"/>
</dbReference>
<dbReference type="PANTHER" id="PTHR12307:SF7">
    <property type="entry name" value="PROTEIN PHOSPHATASE 1 REGULATORY SUBUNIT 3G"/>
    <property type="match status" value="1"/>
</dbReference>
<dbReference type="InterPro" id="IPR050782">
    <property type="entry name" value="PP1_regulatory_subunit_3"/>
</dbReference>
<dbReference type="Pfam" id="PF03370">
    <property type="entry name" value="CBM_21"/>
    <property type="match status" value="1"/>
</dbReference>
<evidence type="ECO:0000313" key="3">
    <source>
        <dbReference type="Proteomes" id="UP000808372"/>
    </source>
</evidence>
<organism evidence="3 4">
    <name type="scientific">Salvelinus namaycush</name>
    <name type="common">Lake trout</name>
    <name type="synonym">Salmo namaycush</name>
    <dbReference type="NCBI Taxonomy" id="8040"/>
    <lineage>
        <taxon>Eukaryota</taxon>
        <taxon>Metazoa</taxon>
        <taxon>Chordata</taxon>
        <taxon>Craniata</taxon>
        <taxon>Vertebrata</taxon>
        <taxon>Euteleostomi</taxon>
        <taxon>Actinopterygii</taxon>
        <taxon>Neopterygii</taxon>
        <taxon>Teleostei</taxon>
        <taxon>Protacanthopterygii</taxon>
        <taxon>Salmoniformes</taxon>
        <taxon>Salmonidae</taxon>
        <taxon>Salmoninae</taxon>
        <taxon>Salvelinus</taxon>
    </lineage>
</organism>
<feature type="compositionally biased region" description="Polar residues" evidence="1">
    <location>
        <begin position="11"/>
        <end position="20"/>
    </location>
</feature>
<dbReference type="AlphaFoldDB" id="A0A8U0TV28"/>
<evidence type="ECO:0000259" key="2">
    <source>
        <dbReference type="Pfam" id="PF03370"/>
    </source>
</evidence>
<protein>
    <submittedName>
        <fullName evidence="4">Protein phosphatase 1 regulatory subunit 3G-like</fullName>
    </submittedName>
</protein>
<feature type="compositionally biased region" description="Acidic residues" evidence="1">
    <location>
        <begin position="25"/>
        <end position="35"/>
    </location>
</feature>
<dbReference type="Gene3D" id="2.60.40.2440">
    <property type="entry name" value="Carbohydrate binding type-21 domain"/>
    <property type="match status" value="1"/>
</dbReference>
<reference evidence="4" key="1">
    <citation type="submission" date="2025-08" db="UniProtKB">
        <authorList>
            <consortium name="RefSeq"/>
        </authorList>
    </citation>
    <scope>IDENTIFICATION</scope>
    <source>
        <tissue evidence="4">White muscle</tissue>
    </source>
</reference>
<dbReference type="PANTHER" id="PTHR12307">
    <property type="entry name" value="PROTEIN PHOSPHATASE 1 REGULATORY SUBUNIT"/>
    <property type="match status" value="1"/>
</dbReference>
<name>A0A8U0TV28_SALNM</name>
<dbReference type="GO" id="GO:0008157">
    <property type="term" value="F:protein phosphatase 1 binding"/>
    <property type="evidence" value="ECO:0007669"/>
    <property type="project" value="TreeGrafter"/>
</dbReference>
<proteinExistence type="predicted"/>
<gene>
    <name evidence="4" type="primary">LOC120027740</name>
</gene>
<dbReference type="Proteomes" id="UP000808372">
    <property type="component" value="Chromosome 33"/>
</dbReference>
<dbReference type="OrthoDB" id="1881at2759"/>
<evidence type="ECO:0000313" key="4">
    <source>
        <dbReference type="RefSeq" id="XP_038828674.1"/>
    </source>
</evidence>
<sequence length="281" mass="32105">MSDSGLLLDSKQCSPNSGKTMLSGIDEEPTENGNDEELKNGLLEPLEMCMKDRRRAKSLPAYQKQATLFEEIANNGRKRVKFADSMGLDLASVKHFSTTEDPQIPSKVFSRLQSFPPQLQDREYPFGDLCIHFESTLTMDRLVPTFKMPVESEHFETTVLQRHVNLEKVTITRFDVRGQIRTNIQSCCKREVGVRYTFNEWLSSVDAQAIPMPVDDNIVGERYTFTLYTPPFLDPTSSVHFAVYIRNDQGEFWDNNNGQNYTLKYHCTGMVTYESAAFHAT</sequence>
<accession>A0A8U0TV28</accession>
<dbReference type="RefSeq" id="XP_038828674.1">
    <property type="nucleotide sequence ID" value="XM_038972746.1"/>
</dbReference>
<evidence type="ECO:0000256" key="1">
    <source>
        <dbReference type="SAM" id="MobiDB-lite"/>
    </source>
</evidence>